<name>A0A9W9ZZX9_9CNID</name>
<organism evidence="1 2">
    <name type="scientific">Desmophyllum pertusum</name>
    <dbReference type="NCBI Taxonomy" id="174260"/>
    <lineage>
        <taxon>Eukaryota</taxon>
        <taxon>Metazoa</taxon>
        <taxon>Cnidaria</taxon>
        <taxon>Anthozoa</taxon>
        <taxon>Hexacorallia</taxon>
        <taxon>Scleractinia</taxon>
        <taxon>Caryophylliina</taxon>
        <taxon>Caryophylliidae</taxon>
        <taxon>Desmophyllum</taxon>
    </lineage>
</organism>
<reference evidence="1" key="1">
    <citation type="submission" date="2023-01" db="EMBL/GenBank/DDBJ databases">
        <title>Genome assembly of the deep-sea coral Lophelia pertusa.</title>
        <authorList>
            <person name="Herrera S."/>
            <person name="Cordes E."/>
        </authorList>
    </citation>
    <scope>NUCLEOTIDE SEQUENCE</scope>
    <source>
        <strain evidence="1">USNM1676648</strain>
        <tissue evidence="1">Polyp</tissue>
    </source>
</reference>
<keyword evidence="2" id="KW-1185">Reference proteome</keyword>
<evidence type="ECO:0000313" key="2">
    <source>
        <dbReference type="Proteomes" id="UP001163046"/>
    </source>
</evidence>
<protein>
    <submittedName>
        <fullName evidence="1">Uncharacterized protein</fullName>
    </submittedName>
</protein>
<sequence>MRVGPDMLGSTVPSLQTRLLVKFQTGSGSIFLVTSLKPVLYKVPEGSTRENGQQHDTAVGDKQYCLAHLLVGAFPQRDLACIHP</sequence>
<dbReference type="AlphaFoldDB" id="A0A9W9ZZX9"/>
<gene>
    <name evidence="1" type="ORF">OS493_033677</name>
</gene>
<evidence type="ECO:0000313" key="1">
    <source>
        <dbReference type="EMBL" id="KAJ7389094.1"/>
    </source>
</evidence>
<proteinExistence type="predicted"/>
<dbReference type="Proteomes" id="UP001163046">
    <property type="component" value="Unassembled WGS sequence"/>
</dbReference>
<dbReference type="EMBL" id="MU825441">
    <property type="protein sequence ID" value="KAJ7389094.1"/>
    <property type="molecule type" value="Genomic_DNA"/>
</dbReference>
<comment type="caution">
    <text evidence="1">The sequence shown here is derived from an EMBL/GenBank/DDBJ whole genome shotgun (WGS) entry which is preliminary data.</text>
</comment>
<accession>A0A9W9ZZX9</accession>